<organism evidence="3 4">
    <name type="scientific">Actinomadura decatromicini</name>
    <dbReference type="NCBI Taxonomy" id="2604572"/>
    <lineage>
        <taxon>Bacteria</taxon>
        <taxon>Bacillati</taxon>
        <taxon>Actinomycetota</taxon>
        <taxon>Actinomycetes</taxon>
        <taxon>Streptosporangiales</taxon>
        <taxon>Thermomonosporaceae</taxon>
        <taxon>Actinomadura</taxon>
    </lineage>
</organism>
<dbReference type="AlphaFoldDB" id="A0A5D3G020"/>
<evidence type="ECO:0000259" key="2">
    <source>
        <dbReference type="Pfam" id="PF04149"/>
    </source>
</evidence>
<evidence type="ECO:0000313" key="4">
    <source>
        <dbReference type="Proteomes" id="UP000323505"/>
    </source>
</evidence>
<name>A0A5D3G020_9ACTN</name>
<feature type="domain" description="DUF397" evidence="2">
    <location>
        <begin position="91"/>
        <end position="124"/>
    </location>
</feature>
<gene>
    <name evidence="3" type="ORF">FXF68_06155</name>
</gene>
<feature type="domain" description="DUF397" evidence="2">
    <location>
        <begin position="65"/>
        <end position="87"/>
    </location>
</feature>
<dbReference type="Proteomes" id="UP000323505">
    <property type="component" value="Unassembled WGS sequence"/>
</dbReference>
<dbReference type="RefSeq" id="WP_148758222.1">
    <property type="nucleotide sequence ID" value="NZ_VSRQ01000001.1"/>
</dbReference>
<sequence length="128" mass="13190">MDGKLLDTGLRGDHNTCTHRNLRATRTATHSACQLAGSARSPLPSSTLPGGDPQQSSGSMGLCEASWRKASRSHEDGDACVEVAPTQSPVAWKQASRSNGSGGACIEMASTTGAVGIRDSKNPAVRPS</sequence>
<dbReference type="InterPro" id="IPR007278">
    <property type="entry name" value="DUF397"/>
</dbReference>
<accession>A0A5D3G020</accession>
<reference evidence="3 4" key="1">
    <citation type="submission" date="2019-08" db="EMBL/GenBank/DDBJ databases">
        <title>Actinomadura sp. nov. CYP1-5 isolated from mountain soil.</title>
        <authorList>
            <person name="Songsumanus A."/>
            <person name="Kuncharoen N."/>
            <person name="Kudo T."/>
            <person name="Yuki M."/>
            <person name="Igarashi Y."/>
            <person name="Tanasupawat S."/>
        </authorList>
    </citation>
    <scope>NUCLEOTIDE SEQUENCE [LARGE SCALE GENOMIC DNA]</scope>
    <source>
        <strain evidence="3 4">CYP1-5</strain>
    </source>
</reference>
<proteinExistence type="predicted"/>
<protein>
    <submittedName>
        <fullName evidence="3">DUF397 domain-containing protein</fullName>
    </submittedName>
</protein>
<dbReference type="EMBL" id="VSRQ01000001">
    <property type="protein sequence ID" value="TYK53652.1"/>
    <property type="molecule type" value="Genomic_DNA"/>
</dbReference>
<keyword evidence="4" id="KW-1185">Reference proteome</keyword>
<dbReference type="Pfam" id="PF04149">
    <property type="entry name" value="DUF397"/>
    <property type="match status" value="2"/>
</dbReference>
<evidence type="ECO:0000313" key="3">
    <source>
        <dbReference type="EMBL" id="TYK53652.1"/>
    </source>
</evidence>
<comment type="caution">
    <text evidence="3">The sequence shown here is derived from an EMBL/GenBank/DDBJ whole genome shotgun (WGS) entry which is preliminary data.</text>
</comment>
<evidence type="ECO:0000256" key="1">
    <source>
        <dbReference type="SAM" id="MobiDB-lite"/>
    </source>
</evidence>
<feature type="compositionally biased region" description="Polar residues" evidence="1">
    <location>
        <begin position="43"/>
        <end position="59"/>
    </location>
</feature>
<feature type="region of interest" description="Disordered" evidence="1">
    <location>
        <begin position="28"/>
        <end position="68"/>
    </location>
</feature>